<sequence length="431" mass="47753">MTDFTHPAAPSSLEETGLSVDFLIGLAAKIMKYNGVMAISQLADAIHLPRVIVRALAEEMVRLQLIEARGLALQSEMRSDLRFALSDRGEVWAAEVLAVSQYVGPAPVPLEAFVAQVEAQSISAETIHQSRLEQALSHLVLPAGLTERLGPAVNSAASVLLYGEAGNGKTSIAEALATTFSDTILFPHAFMVRNEIIQVFDDTVHIVVSEDQGEAVDRRWVRCRRPIITAGGELTLGKLDLIFEAHARFYEAPMHIKALGGMFLIDDFGRQKEHPMAFINRWIGPLERGFDILTLHTGKKFVVPFDLLLVFSTNMRMTDITDSAGLRRIFFKIHVPSPTRAEYLEIFRRACVRRAVPYVPEVVEDFYDKTYPAQGLVTSGAHPGFLLKHVSAASSYLGQPVRLTRELLDLAWQNVISDVKDAPSKTPLRRD</sequence>
<reference evidence="1 2" key="1">
    <citation type="journal article" date="2017" name="Int. J. Syst. Evol. Microbiol.">
        <title>Gemmobacter straminiformis sp. nov., isolated from an artificial fountain.</title>
        <authorList>
            <person name="Kang J.Y."/>
            <person name="Kim M.J."/>
            <person name="Chun J."/>
            <person name="Son K.P."/>
            <person name="Jahng K.Y."/>
        </authorList>
    </citation>
    <scope>NUCLEOTIDE SEQUENCE [LARGE SCALE GENOMIC DNA]</scope>
    <source>
        <strain evidence="1 2">CAM-8</strain>
    </source>
</reference>
<organism evidence="1 2">
    <name type="scientific">Paragemmobacter straminiformis</name>
    <dbReference type="NCBI Taxonomy" id="2045119"/>
    <lineage>
        <taxon>Bacteria</taxon>
        <taxon>Pseudomonadati</taxon>
        <taxon>Pseudomonadota</taxon>
        <taxon>Alphaproteobacteria</taxon>
        <taxon>Rhodobacterales</taxon>
        <taxon>Paracoccaceae</taxon>
        <taxon>Paragemmobacter</taxon>
    </lineage>
</organism>
<evidence type="ECO:0000313" key="1">
    <source>
        <dbReference type="EMBL" id="MBC2834487.1"/>
    </source>
</evidence>
<protein>
    <submittedName>
        <fullName evidence="1">AAA family ATPase</fullName>
    </submittedName>
</protein>
<comment type="caution">
    <text evidence="1">The sequence shown here is derived from an EMBL/GenBank/DDBJ whole genome shotgun (WGS) entry which is preliminary data.</text>
</comment>
<dbReference type="SUPFAM" id="SSF52540">
    <property type="entry name" value="P-loop containing nucleoside triphosphate hydrolases"/>
    <property type="match status" value="1"/>
</dbReference>
<gene>
    <name evidence="1" type="ORF">H7F16_03150</name>
</gene>
<name>A0A842I536_9RHOB</name>
<evidence type="ECO:0000313" key="2">
    <source>
        <dbReference type="Proteomes" id="UP000555411"/>
    </source>
</evidence>
<dbReference type="AlphaFoldDB" id="A0A842I536"/>
<keyword evidence="2" id="KW-1185">Reference proteome</keyword>
<dbReference type="Gene3D" id="3.40.50.300">
    <property type="entry name" value="P-loop containing nucleotide triphosphate hydrolases"/>
    <property type="match status" value="1"/>
</dbReference>
<proteinExistence type="predicted"/>
<dbReference type="RefSeq" id="WP_185796086.1">
    <property type="nucleotide sequence ID" value="NZ_JACLQD010000001.1"/>
</dbReference>
<accession>A0A842I536</accession>
<dbReference type="Proteomes" id="UP000555411">
    <property type="component" value="Unassembled WGS sequence"/>
</dbReference>
<dbReference type="InterPro" id="IPR027417">
    <property type="entry name" value="P-loop_NTPase"/>
</dbReference>
<dbReference type="EMBL" id="JACLQD010000001">
    <property type="protein sequence ID" value="MBC2834487.1"/>
    <property type="molecule type" value="Genomic_DNA"/>
</dbReference>